<name>A0A3D9LA62_9MICC</name>
<gene>
    <name evidence="2" type="ORF">C8E99_0531</name>
</gene>
<organism evidence="2 3">
    <name type="scientific">Citricoccus muralis</name>
    <dbReference type="NCBI Taxonomy" id="169134"/>
    <lineage>
        <taxon>Bacteria</taxon>
        <taxon>Bacillati</taxon>
        <taxon>Actinomycetota</taxon>
        <taxon>Actinomycetes</taxon>
        <taxon>Micrococcales</taxon>
        <taxon>Micrococcaceae</taxon>
        <taxon>Citricoccus</taxon>
    </lineage>
</organism>
<evidence type="ECO:0000256" key="1">
    <source>
        <dbReference type="SAM" id="Phobius"/>
    </source>
</evidence>
<feature type="transmembrane region" description="Helical" evidence="1">
    <location>
        <begin position="163"/>
        <end position="183"/>
    </location>
</feature>
<accession>A0A3D9LA62</accession>
<dbReference type="AlphaFoldDB" id="A0A3D9LA62"/>
<dbReference type="OrthoDB" id="946604at2"/>
<proteinExistence type="predicted"/>
<dbReference type="EMBL" id="QREH01000001">
    <property type="protein sequence ID" value="REE02750.1"/>
    <property type="molecule type" value="Genomic_DNA"/>
</dbReference>
<feature type="transmembrane region" description="Helical" evidence="1">
    <location>
        <begin position="107"/>
        <end position="130"/>
    </location>
</feature>
<dbReference type="Proteomes" id="UP000256727">
    <property type="component" value="Unassembled WGS sequence"/>
</dbReference>
<feature type="transmembrane region" description="Helical" evidence="1">
    <location>
        <begin position="62"/>
        <end position="87"/>
    </location>
</feature>
<keyword evidence="3" id="KW-1185">Reference proteome</keyword>
<sequence length="194" mass="20887">MFIRRLQALCLVIGPTLFALSPMFWIDGRYGIVGGMLIAVAMVPWVFGLLGEYDRLHPHLPVVSGLWMLLVLIGMFGSIALGLQGFFEGVLGTTDGASPATFTGYPTAGALVLLLAGPMFPAALVVLSIFHWRTRLAPRWVASLLALAAAMFPVARVARIDTLAVIADLLMLGTFCVIAWRAWHADRAPVISPS</sequence>
<keyword evidence="1" id="KW-0472">Membrane</keyword>
<keyword evidence="1" id="KW-0812">Transmembrane</keyword>
<evidence type="ECO:0000313" key="3">
    <source>
        <dbReference type="Proteomes" id="UP000256727"/>
    </source>
</evidence>
<keyword evidence="1" id="KW-1133">Transmembrane helix</keyword>
<dbReference type="RefSeq" id="WP_115930989.1">
    <property type="nucleotide sequence ID" value="NZ_QREH01000001.1"/>
</dbReference>
<evidence type="ECO:0000313" key="2">
    <source>
        <dbReference type="EMBL" id="REE02750.1"/>
    </source>
</evidence>
<feature type="transmembrane region" description="Helical" evidence="1">
    <location>
        <begin position="137"/>
        <end position="157"/>
    </location>
</feature>
<feature type="transmembrane region" description="Helical" evidence="1">
    <location>
        <begin position="29"/>
        <end position="50"/>
    </location>
</feature>
<protein>
    <submittedName>
        <fullName evidence="2">Uncharacterized protein</fullName>
    </submittedName>
</protein>
<comment type="caution">
    <text evidence="2">The sequence shown here is derived from an EMBL/GenBank/DDBJ whole genome shotgun (WGS) entry which is preliminary data.</text>
</comment>
<reference evidence="2 3" key="1">
    <citation type="submission" date="2018-07" db="EMBL/GenBank/DDBJ databases">
        <title>Sequencing the genomes of 1000 actinobacteria strains.</title>
        <authorList>
            <person name="Klenk H.-P."/>
        </authorList>
    </citation>
    <scope>NUCLEOTIDE SEQUENCE [LARGE SCALE GENOMIC DNA]</scope>
    <source>
        <strain evidence="2 3">DSM 14442</strain>
    </source>
</reference>